<gene>
    <name evidence="1" type="ORF">BYL167_LOCUS68591</name>
    <name evidence="2" type="ORF">GIL414_LOCUS78526</name>
</gene>
<name>A0A8S3IXA4_9BILA</name>
<evidence type="ECO:0000313" key="2">
    <source>
        <dbReference type="EMBL" id="CAF5207137.1"/>
    </source>
</evidence>
<organism evidence="2 3">
    <name type="scientific">Rotaria magnacalcarata</name>
    <dbReference type="NCBI Taxonomy" id="392030"/>
    <lineage>
        <taxon>Eukaryota</taxon>
        <taxon>Metazoa</taxon>
        <taxon>Spiralia</taxon>
        <taxon>Gnathifera</taxon>
        <taxon>Rotifera</taxon>
        <taxon>Eurotatoria</taxon>
        <taxon>Bdelloidea</taxon>
        <taxon>Philodinida</taxon>
        <taxon>Philodinidae</taxon>
        <taxon>Rotaria</taxon>
    </lineage>
</organism>
<evidence type="ECO:0000313" key="1">
    <source>
        <dbReference type="EMBL" id="CAF5131467.1"/>
    </source>
</evidence>
<dbReference type="AlphaFoldDB" id="A0A8S3IXA4"/>
<accession>A0A8S3IXA4</accession>
<proteinExistence type="predicted"/>
<dbReference type="EMBL" id="CAJOBJ010350150">
    <property type="protein sequence ID" value="CAF5207137.1"/>
    <property type="molecule type" value="Genomic_DNA"/>
</dbReference>
<reference evidence="2" key="1">
    <citation type="submission" date="2021-02" db="EMBL/GenBank/DDBJ databases">
        <authorList>
            <person name="Nowell W R."/>
        </authorList>
    </citation>
    <scope>NUCLEOTIDE SEQUENCE</scope>
</reference>
<dbReference type="Proteomes" id="UP000681967">
    <property type="component" value="Unassembled WGS sequence"/>
</dbReference>
<protein>
    <submittedName>
        <fullName evidence="2">Uncharacterized protein</fullName>
    </submittedName>
</protein>
<sequence>MPNKTDRARLNQKFRTEEKAAFVAHIQHKLRQSKRSIRSGYAFSQQAGWGPLITSGRMQSKSITYTRQPTQTTNRKT</sequence>
<dbReference type="Proteomes" id="UP000681720">
    <property type="component" value="Unassembled WGS sequence"/>
</dbReference>
<comment type="caution">
    <text evidence="2">The sequence shown here is derived from an EMBL/GenBank/DDBJ whole genome shotgun (WGS) entry which is preliminary data.</text>
</comment>
<dbReference type="EMBL" id="CAJOBH010248205">
    <property type="protein sequence ID" value="CAF5131467.1"/>
    <property type="molecule type" value="Genomic_DNA"/>
</dbReference>
<evidence type="ECO:0000313" key="3">
    <source>
        <dbReference type="Proteomes" id="UP000681720"/>
    </source>
</evidence>